<evidence type="ECO:0000313" key="4">
    <source>
        <dbReference type="EMBL" id="MDP9796075.1"/>
    </source>
</evidence>
<feature type="domain" description="DUF6318" evidence="3">
    <location>
        <begin position="68"/>
        <end position="131"/>
    </location>
</feature>
<evidence type="ECO:0000259" key="3">
    <source>
        <dbReference type="Pfam" id="PF19843"/>
    </source>
</evidence>
<organism evidence="4 5">
    <name type="scientific">Catenuloplanes nepalensis</name>
    <dbReference type="NCBI Taxonomy" id="587533"/>
    <lineage>
        <taxon>Bacteria</taxon>
        <taxon>Bacillati</taxon>
        <taxon>Actinomycetota</taxon>
        <taxon>Actinomycetes</taxon>
        <taxon>Micromonosporales</taxon>
        <taxon>Micromonosporaceae</taxon>
        <taxon>Catenuloplanes</taxon>
    </lineage>
</organism>
<gene>
    <name evidence="4" type="ORF">J2S43_004587</name>
</gene>
<dbReference type="Proteomes" id="UP001240984">
    <property type="component" value="Unassembled WGS sequence"/>
</dbReference>
<name>A0ABT9MXB8_9ACTN</name>
<accession>A0ABT9MXB8</accession>
<evidence type="ECO:0000256" key="2">
    <source>
        <dbReference type="SAM" id="Phobius"/>
    </source>
</evidence>
<sequence length="209" mass="21401">MDARPAPAERPPARPRRQQTVATAGILATAVATGAVLLAVTYSTGGGPGQDAGPRPPAGSVTASNSAPLPSGQVSELSSEGAKLFVPYFFTTLDHALRTGDTSALTAASDPACTACAAAVAAISDAYRDGGAIRDAGYVVRSVNPDSFFTLDRPILRVVVDRSPGTVLGPDGRPGRALPRLTFLSCQVALSRSRDTWVVSDLQTTAPLA</sequence>
<evidence type="ECO:0000256" key="1">
    <source>
        <dbReference type="SAM" id="MobiDB-lite"/>
    </source>
</evidence>
<keyword evidence="2" id="KW-0812">Transmembrane</keyword>
<dbReference type="Pfam" id="PF19843">
    <property type="entry name" value="DUF6318"/>
    <property type="match status" value="1"/>
</dbReference>
<keyword evidence="2" id="KW-0472">Membrane</keyword>
<keyword evidence="2" id="KW-1133">Transmembrane helix</keyword>
<feature type="transmembrane region" description="Helical" evidence="2">
    <location>
        <begin position="21"/>
        <end position="42"/>
    </location>
</feature>
<dbReference type="InterPro" id="IPR046281">
    <property type="entry name" value="DUF6318"/>
</dbReference>
<evidence type="ECO:0000313" key="5">
    <source>
        <dbReference type="Proteomes" id="UP001240984"/>
    </source>
</evidence>
<dbReference type="EMBL" id="JAUSRA010000001">
    <property type="protein sequence ID" value="MDP9796075.1"/>
    <property type="molecule type" value="Genomic_DNA"/>
</dbReference>
<proteinExistence type="predicted"/>
<dbReference type="RefSeq" id="WP_306832378.1">
    <property type="nucleotide sequence ID" value="NZ_JAUSRA010000001.1"/>
</dbReference>
<reference evidence="4 5" key="1">
    <citation type="submission" date="2023-07" db="EMBL/GenBank/DDBJ databases">
        <title>Sequencing the genomes of 1000 actinobacteria strains.</title>
        <authorList>
            <person name="Klenk H.-P."/>
        </authorList>
    </citation>
    <scope>NUCLEOTIDE SEQUENCE [LARGE SCALE GENOMIC DNA]</scope>
    <source>
        <strain evidence="4 5">DSM 44710</strain>
    </source>
</reference>
<keyword evidence="5" id="KW-1185">Reference proteome</keyword>
<comment type="caution">
    <text evidence="4">The sequence shown here is derived from an EMBL/GenBank/DDBJ whole genome shotgun (WGS) entry which is preliminary data.</text>
</comment>
<feature type="region of interest" description="Disordered" evidence="1">
    <location>
        <begin position="46"/>
        <end position="74"/>
    </location>
</feature>
<protein>
    <recommendedName>
        <fullName evidence="3">DUF6318 domain-containing protein</fullName>
    </recommendedName>
</protein>
<feature type="compositionally biased region" description="Polar residues" evidence="1">
    <location>
        <begin position="61"/>
        <end position="74"/>
    </location>
</feature>